<dbReference type="SMART" id="SM00696">
    <property type="entry name" value="DM9"/>
    <property type="match status" value="2"/>
</dbReference>
<dbReference type="EMBL" id="HBUF01557443">
    <property type="protein sequence ID" value="CAG6760726.1"/>
    <property type="molecule type" value="Transcribed_RNA"/>
</dbReference>
<dbReference type="EMBL" id="HBUF01203734">
    <property type="protein sequence ID" value="CAG6662841.1"/>
    <property type="molecule type" value="Transcribed_RNA"/>
</dbReference>
<dbReference type="AlphaFoldDB" id="A0A8D8UFR2"/>
<dbReference type="EMBL" id="HBUF01557444">
    <property type="protein sequence ID" value="CAG6760727.1"/>
    <property type="molecule type" value="Transcribed_RNA"/>
</dbReference>
<dbReference type="Pfam" id="PF11901">
    <property type="entry name" value="DM9"/>
    <property type="match status" value="1"/>
</dbReference>
<dbReference type="Pfam" id="PF12248">
    <property type="entry name" value="Methyltransf_FA"/>
    <property type="match status" value="1"/>
</dbReference>
<dbReference type="EMBL" id="HBUF01343139">
    <property type="protein sequence ID" value="CAG6706318.1"/>
    <property type="molecule type" value="Transcribed_RNA"/>
</dbReference>
<dbReference type="PANTHER" id="PTHR31649">
    <property type="entry name" value="AGAP009604-PA"/>
    <property type="match status" value="1"/>
</dbReference>
<dbReference type="EMBL" id="HBUF01203732">
    <property type="protein sequence ID" value="CAG6662839.1"/>
    <property type="molecule type" value="Transcribed_RNA"/>
</dbReference>
<feature type="domain" description="Farnesoic acid O-methyl transferase" evidence="1">
    <location>
        <begin position="11"/>
        <end position="139"/>
    </location>
</feature>
<dbReference type="EMBL" id="HBUF01343140">
    <property type="protein sequence ID" value="CAG6706319.1"/>
    <property type="molecule type" value="Transcribed_RNA"/>
</dbReference>
<dbReference type="InterPro" id="IPR022041">
    <property type="entry name" value="Methyltransf_FA"/>
</dbReference>
<proteinExistence type="predicted"/>
<dbReference type="EMBL" id="HBUF01143913">
    <property type="protein sequence ID" value="CAG6646820.1"/>
    <property type="molecule type" value="Transcribed_RNA"/>
</dbReference>
<evidence type="ECO:0000313" key="2">
    <source>
        <dbReference type="EMBL" id="CAG6706315.1"/>
    </source>
</evidence>
<dbReference type="EMBL" id="HBUF01143912">
    <property type="protein sequence ID" value="CAG6646819.1"/>
    <property type="molecule type" value="Transcribed_RNA"/>
</dbReference>
<accession>A0A8D8UFR2</accession>
<dbReference type="PANTHER" id="PTHR31649:SF1">
    <property type="entry name" value="FARNESOIC ACID O-METHYL TRANSFERASE DOMAIN-CONTAINING PROTEIN"/>
    <property type="match status" value="1"/>
</dbReference>
<dbReference type="EMBL" id="HBUF01143914">
    <property type="protein sequence ID" value="CAG6646821.1"/>
    <property type="molecule type" value="Transcribed_RNA"/>
</dbReference>
<protein>
    <submittedName>
        <fullName evidence="2">C3 and PZP-like alpha-2-macroglobulin domain-containing protein 8</fullName>
    </submittedName>
</protein>
<organism evidence="2">
    <name type="scientific">Cacopsylla melanoneura</name>
    <dbReference type="NCBI Taxonomy" id="428564"/>
    <lineage>
        <taxon>Eukaryota</taxon>
        <taxon>Metazoa</taxon>
        <taxon>Ecdysozoa</taxon>
        <taxon>Arthropoda</taxon>
        <taxon>Hexapoda</taxon>
        <taxon>Insecta</taxon>
        <taxon>Pterygota</taxon>
        <taxon>Neoptera</taxon>
        <taxon>Paraneoptera</taxon>
        <taxon>Hemiptera</taxon>
        <taxon>Sternorrhyncha</taxon>
        <taxon>Psylloidea</taxon>
        <taxon>Psyllidae</taxon>
        <taxon>Psyllinae</taxon>
        <taxon>Cacopsylla</taxon>
    </lineage>
</organism>
<dbReference type="EMBL" id="HBUF01343136">
    <property type="protein sequence ID" value="CAG6706315.1"/>
    <property type="molecule type" value="Transcribed_RNA"/>
</dbReference>
<dbReference type="InterPro" id="IPR006616">
    <property type="entry name" value="DM9_repeat"/>
</dbReference>
<reference evidence="2" key="1">
    <citation type="submission" date="2021-05" db="EMBL/GenBank/DDBJ databases">
        <authorList>
            <person name="Alioto T."/>
            <person name="Alioto T."/>
            <person name="Gomez Garrido J."/>
        </authorList>
    </citation>
    <scope>NUCLEOTIDE SEQUENCE</scope>
</reference>
<dbReference type="EMBL" id="HBUF01203733">
    <property type="protein sequence ID" value="CAG6662840.1"/>
    <property type="molecule type" value="Transcribed_RNA"/>
</dbReference>
<evidence type="ECO:0000259" key="1">
    <source>
        <dbReference type="Pfam" id="PF12248"/>
    </source>
</evidence>
<name>A0A8D8UFR2_9HEMI</name>
<dbReference type="EMBL" id="HBUF01343138">
    <property type="protein sequence ID" value="CAG6706317.1"/>
    <property type="molecule type" value="Transcribed_RNA"/>
</dbReference>
<sequence length="300" mass="32230">MGVRELKTEDKLEYQFFELPGPNLKFQVRANNDAHLAFTQAAGLGAPMYEVFIGGWNNTKSVIRKNGEKPDVAEVETPGILTGAGHKGFWITVQAGSISVGYDGESNSFLHYTDPEPFPVYYYGVCTGWGATGEWHIEESAPSTDPSAPSEPQALVRKAPSWVPTAGGEFPDDAFQGGQDVNGETLYIARARHEDALIPGKFVPSHSVCYVAFGGAEHAKDEYEVLCGGTDATWVPATAGALPPNSFPGGNTEDGETLYIGRASHEGSLTIGKVQASHNVCYIPFDGVEVPKDEFEVLVV</sequence>
<dbReference type="EMBL" id="HBUF01203731">
    <property type="protein sequence ID" value="CAG6662838.1"/>
    <property type="molecule type" value="Transcribed_RNA"/>
</dbReference>
<dbReference type="EMBL" id="HBUF01343137">
    <property type="protein sequence ID" value="CAG6706316.1"/>
    <property type="molecule type" value="Transcribed_RNA"/>
</dbReference>